<dbReference type="Proteomes" id="UP001152622">
    <property type="component" value="Chromosome 4"/>
</dbReference>
<name>A0A9Q1J2W8_SYNKA</name>
<dbReference type="PANTHER" id="PTHR31751:SF44">
    <property type="entry name" value="SI:CH211-211K8.4-RELATED"/>
    <property type="match status" value="1"/>
</dbReference>
<sequence>MMTSAVTHADVTDSFDSDQRHDLTVTIRQWKSQPHIANFPAGNLQLSAATSFTGCSFLQIKKFLAAFNIQSISDRTYFNHQSQLLHPTIFWQWKCDQTILLQQAAQDGAVFLGGDMRADNPCRYTMMDLKTELAPWRKSIVNHLHWSCSTSKSGEETVAKWKSVANHVQDIHTHDDENFPTCLHEPLIGEDARQWLKPNVEKLKHCGEKRCGEASVEAFHSLILRFAPKNVAFSFLGMLCRFLLTAMHYNENADRPQATTSSGELRLHRDPLQELLFERVVENPEPYQELLQQVYVPPPLCSQYDRLDKSEAVARHKSPLRSYG</sequence>
<dbReference type="AlphaFoldDB" id="A0A9Q1J2W8"/>
<dbReference type="EMBL" id="JAINUF010000004">
    <property type="protein sequence ID" value="KAJ8364849.1"/>
    <property type="molecule type" value="Genomic_DNA"/>
</dbReference>
<protein>
    <submittedName>
        <fullName evidence="1">Uncharacterized protein</fullName>
    </submittedName>
</protein>
<organism evidence="1 2">
    <name type="scientific">Synaphobranchus kaupii</name>
    <name type="common">Kaup's arrowtooth eel</name>
    <dbReference type="NCBI Taxonomy" id="118154"/>
    <lineage>
        <taxon>Eukaryota</taxon>
        <taxon>Metazoa</taxon>
        <taxon>Chordata</taxon>
        <taxon>Craniata</taxon>
        <taxon>Vertebrata</taxon>
        <taxon>Euteleostomi</taxon>
        <taxon>Actinopterygii</taxon>
        <taxon>Neopterygii</taxon>
        <taxon>Teleostei</taxon>
        <taxon>Anguilliformes</taxon>
        <taxon>Synaphobranchidae</taxon>
        <taxon>Synaphobranchus</taxon>
    </lineage>
</organism>
<keyword evidence="2" id="KW-1185">Reference proteome</keyword>
<comment type="caution">
    <text evidence="1">The sequence shown here is derived from an EMBL/GenBank/DDBJ whole genome shotgun (WGS) entry which is preliminary data.</text>
</comment>
<gene>
    <name evidence="1" type="ORF">SKAU_G00136800</name>
</gene>
<accession>A0A9Q1J2W8</accession>
<dbReference type="OrthoDB" id="5814287at2759"/>
<reference evidence="1" key="1">
    <citation type="journal article" date="2023" name="Science">
        <title>Genome structures resolve the early diversification of teleost fishes.</title>
        <authorList>
            <person name="Parey E."/>
            <person name="Louis A."/>
            <person name="Montfort J."/>
            <person name="Bouchez O."/>
            <person name="Roques C."/>
            <person name="Iampietro C."/>
            <person name="Lluch J."/>
            <person name="Castinel A."/>
            <person name="Donnadieu C."/>
            <person name="Desvignes T."/>
            <person name="Floi Bucao C."/>
            <person name="Jouanno E."/>
            <person name="Wen M."/>
            <person name="Mejri S."/>
            <person name="Dirks R."/>
            <person name="Jansen H."/>
            <person name="Henkel C."/>
            <person name="Chen W.J."/>
            <person name="Zahm M."/>
            <person name="Cabau C."/>
            <person name="Klopp C."/>
            <person name="Thompson A.W."/>
            <person name="Robinson-Rechavi M."/>
            <person name="Braasch I."/>
            <person name="Lecointre G."/>
            <person name="Bobe J."/>
            <person name="Postlethwait J.H."/>
            <person name="Berthelot C."/>
            <person name="Roest Crollius H."/>
            <person name="Guiguen Y."/>
        </authorList>
    </citation>
    <scope>NUCLEOTIDE SEQUENCE</scope>
    <source>
        <strain evidence="1">WJC10195</strain>
    </source>
</reference>
<proteinExistence type="predicted"/>
<evidence type="ECO:0000313" key="1">
    <source>
        <dbReference type="EMBL" id="KAJ8364849.1"/>
    </source>
</evidence>
<evidence type="ECO:0000313" key="2">
    <source>
        <dbReference type="Proteomes" id="UP001152622"/>
    </source>
</evidence>
<dbReference type="PANTHER" id="PTHR31751">
    <property type="entry name" value="SI:CH211-108C17.2-RELATED-RELATED"/>
    <property type="match status" value="1"/>
</dbReference>